<evidence type="ECO:0000313" key="9">
    <source>
        <dbReference type="EMBL" id="KAG0461903.1"/>
    </source>
</evidence>
<evidence type="ECO:0000259" key="8">
    <source>
        <dbReference type="PROSITE" id="PS50103"/>
    </source>
</evidence>
<protein>
    <recommendedName>
        <fullName evidence="8">C3H1-type domain-containing protein</fullName>
    </recommendedName>
</protein>
<dbReference type="EMBL" id="JADCNM010000011">
    <property type="protein sequence ID" value="KAG0461903.1"/>
    <property type="molecule type" value="Genomic_DNA"/>
</dbReference>
<keyword evidence="1 6" id="KW-0479">Metal-binding</keyword>
<feature type="compositionally biased region" description="Polar residues" evidence="7">
    <location>
        <begin position="212"/>
        <end position="234"/>
    </location>
</feature>
<sequence>MDSGGGKSDVRLSSVEEEAMKRNTDCVYFLASPLTCKKGIECEYRHSEGARINPRDCRFWLSGNCLNPRCIFRHPPLDGLFGNPGVTSVPVVTSSQMTPSVQVLMGNPANSSSRNNVPCYYFQKGTCLKGDKCPFMHGPWPAGNPLAMQASKIAASSTSQLETSKKNALAIRECSNQEIPYPSPSSNDVPSFAKDDTSIVDSVNYLPHKSSSRNLLSKSQPKSIPQFQNPPVQP</sequence>
<dbReference type="InterPro" id="IPR000571">
    <property type="entry name" value="Znf_CCCH"/>
</dbReference>
<feature type="domain" description="C3H1-type" evidence="8">
    <location>
        <begin position="113"/>
        <end position="140"/>
    </location>
</feature>
<feature type="domain" description="C3H1-type" evidence="8">
    <location>
        <begin position="51"/>
        <end position="77"/>
    </location>
</feature>
<evidence type="ECO:0000256" key="4">
    <source>
        <dbReference type="ARBA" id="ARBA00022833"/>
    </source>
</evidence>
<feature type="zinc finger region" description="C3H1-type" evidence="6">
    <location>
        <begin position="20"/>
        <end position="49"/>
    </location>
</feature>
<keyword evidence="4 6" id="KW-0862">Zinc</keyword>
<dbReference type="InterPro" id="IPR036855">
    <property type="entry name" value="Znf_CCCH_sf"/>
</dbReference>
<dbReference type="FunFam" id="4.10.1000.10:FF:000021">
    <property type="entry name" value="Zinc finger CCCH domain-containing protein 17"/>
    <property type="match status" value="1"/>
</dbReference>
<dbReference type="GO" id="GO:0003677">
    <property type="term" value="F:DNA binding"/>
    <property type="evidence" value="ECO:0007669"/>
    <property type="project" value="UniProtKB-KW"/>
</dbReference>
<dbReference type="Proteomes" id="UP000639772">
    <property type="component" value="Chromosome 11"/>
</dbReference>
<evidence type="ECO:0000256" key="3">
    <source>
        <dbReference type="ARBA" id="ARBA00022771"/>
    </source>
</evidence>
<dbReference type="InterPro" id="IPR041686">
    <property type="entry name" value="Znf-CCCH_3"/>
</dbReference>
<proteinExistence type="predicted"/>
<dbReference type="GO" id="GO:0008270">
    <property type="term" value="F:zinc ion binding"/>
    <property type="evidence" value="ECO:0007669"/>
    <property type="project" value="UniProtKB-KW"/>
</dbReference>
<comment type="caution">
    <text evidence="9">The sequence shown here is derived from an EMBL/GenBank/DDBJ whole genome shotgun (WGS) entry which is preliminary data.</text>
</comment>
<keyword evidence="5" id="KW-0238">DNA-binding</keyword>
<feature type="region of interest" description="Disordered" evidence="7">
    <location>
        <begin position="210"/>
        <end position="234"/>
    </location>
</feature>
<feature type="domain" description="C3H1-type" evidence="8">
    <location>
        <begin position="20"/>
        <end position="49"/>
    </location>
</feature>
<feature type="zinc finger region" description="C3H1-type" evidence="6">
    <location>
        <begin position="113"/>
        <end position="140"/>
    </location>
</feature>
<evidence type="ECO:0000256" key="6">
    <source>
        <dbReference type="PROSITE-ProRule" id="PRU00723"/>
    </source>
</evidence>
<accession>A0A835UHU1</accession>
<dbReference type="SUPFAM" id="SSF90229">
    <property type="entry name" value="CCCH zinc finger"/>
    <property type="match status" value="1"/>
</dbReference>
<keyword evidence="3 6" id="KW-0863">Zinc-finger</keyword>
<reference evidence="9 10" key="1">
    <citation type="journal article" date="2020" name="Nat. Food">
        <title>A phased Vanilla planifolia genome enables genetic improvement of flavour and production.</title>
        <authorList>
            <person name="Hasing T."/>
            <person name="Tang H."/>
            <person name="Brym M."/>
            <person name="Khazi F."/>
            <person name="Huang T."/>
            <person name="Chambers A.H."/>
        </authorList>
    </citation>
    <scope>NUCLEOTIDE SEQUENCE [LARGE SCALE GENOMIC DNA]</scope>
    <source>
        <tissue evidence="9">Leaf</tissue>
    </source>
</reference>
<feature type="zinc finger region" description="C3H1-type" evidence="6">
    <location>
        <begin position="51"/>
        <end position="77"/>
    </location>
</feature>
<organism evidence="9 10">
    <name type="scientific">Vanilla planifolia</name>
    <name type="common">Vanilla</name>
    <dbReference type="NCBI Taxonomy" id="51239"/>
    <lineage>
        <taxon>Eukaryota</taxon>
        <taxon>Viridiplantae</taxon>
        <taxon>Streptophyta</taxon>
        <taxon>Embryophyta</taxon>
        <taxon>Tracheophyta</taxon>
        <taxon>Spermatophyta</taxon>
        <taxon>Magnoliopsida</taxon>
        <taxon>Liliopsida</taxon>
        <taxon>Asparagales</taxon>
        <taxon>Orchidaceae</taxon>
        <taxon>Vanilloideae</taxon>
        <taxon>Vanilleae</taxon>
        <taxon>Vanilla</taxon>
    </lineage>
</organism>
<keyword evidence="2" id="KW-0677">Repeat</keyword>
<dbReference type="SMART" id="SM00356">
    <property type="entry name" value="ZnF_C3H1"/>
    <property type="match status" value="3"/>
</dbReference>
<dbReference type="PROSITE" id="PS50103">
    <property type="entry name" value="ZF_C3H1"/>
    <property type="match status" value="3"/>
</dbReference>
<dbReference type="PANTHER" id="PTHR15725:SF14">
    <property type="entry name" value="ZINC FINGER CCCH DOMAIN-CONTAINING PROTEIN 11A"/>
    <property type="match status" value="1"/>
</dbReference>
<dbReference type="AlphaFoldDB" id="A0A835UHU1"/>
<dbReference type="OrthoDB" id="5395350at2759"/>
<evidence type="ECO:0000256" key="7">
    <source>
        <dbReference type="SAM" id="MobiDB-lite"/>
    </source>
</evidence>
<evidence type="ECO:0000313" key="10">
    <source>
        <dbReference type="Proteomes" id="UP000639772"/>
    </source>
</evidence>
<dbReference type="PANTHER" id="PTHR15725">
    <property type="entry name" value="ZN-FINGER, C-X8-C-X5-C-X3-H TYPE-CONTAINING"/>
    <property type="match status" value="1"/>
</dbReference>
<dbReference type="Pfam" id="PF15663">
    <property type="entry name" value="zf-CCCH_3"/>
    <property type="match status" value="1"/>
</dbReference>
<evidence type="ECO:0000256" key="5">
    <source>
        <dbReference type="ARBA" id="ARBA00023125"/>
    </source>
</evidence>
<name>A0A835UHU1_VANPL</name>
<evidence type="ECO:0000256" key="1">
    <source>
        <dbReference type="ARBA" id="ARBA00022723"/>
    </source>
</evidence>
<dbReference type="Gene3D" id="4.10.1000.10">
    <property type="entry name" value="Zinc finger, CCCH-type"/>
    <property type="match status" value="2"/>
</dbReference>
<dbReference type="GO" id="GO:0003729">
    <property type="term" value="F:mRNA binding"/>
    <property type="evidence" value="ECO:0007669"/>
    <property type="project" value="TreeGrafter"/>
</dbReference>
<dbReference type="Pfam" id="PF18345">
    <property type="entry name" value="zf_CCCH_4"/>
    <property type="match status" value="1"/>
</dbReference>
<gene>
    <name evidence="9" type="ORF">HPP92_020379</name>
</gene>
<evidence type="ECO:0000256" key="2">
    <source>
        <dbReference type="ARBA" id="ARBA00022737"/>
    </source>
</evidence>